<dbReference type="InterPro" id="IPR001916">
    <property type="entry name" value="Glyco_hydro_22"/>
</dbReference>
<dbReference type="CDD" id="cd16899">
    <property type="entry name" value="LYZ_C_invert"/>
    <property type="match status" value="1"/>
</dbReference>
<dbReference type="GO" id="GO:0042742">
    <property type="term" value="P:defense response to bacterium"/>
    <property type="evidence" value="ECO:0007669"/>
    <property type="project" value="UniProtKB-KW"/>
</dbReference>
<dbReference type="InterPro" id="IPR019799">
    <property type="entry name" value="Glyco_hydro_22_CS"/>
</dbReference>
<dbReference type="PRINTS" id="PR00135">
    <property type="entry name" value="LYZLACT"/>
</dbReference>
<organism evidence="13 14">
    <name type="scientific">Vanessa tameamea</name>
    <name type="common">Kamehameha butterfly</name>
    <dbReference type="NCBI Taxonomy" id="334116"/>
    <lineage>
        <taxon>Eukaryota</taxon>
        <taxon>Metazoa</taxon>
        <taxon>Ecdysozoa</taxon>
        <taxon>Arthropoda</taxon>
        <taxon>Hexapoda</taxon>
        <taxon>Insecta</taxon>
        <taxon>Pterygota</taxon>
        <taxon>Neoptera</taxon>
        <taxon>Endopterygota</taxon>
        <taxon>Lepidoptera</taxon>
        <taxon>Glossata</taxon>
        <taxon>Ditrysia</taxon>
        <taxon>Papilionoidea</taxon>
        <taxon>Nymphalidae</taxon>
        <taxon>Nymphalinae</taxon>
        <taxon>Vanessa</taxon>
    </lineage>
</organism>
<evidence type="ECO:0000313" key="14">
    <source>
        <dbReference type="RefSeq" id="XP_026497725.1"/>
    </source>
</evidence>
<keyword evidence="7" id="KW-1015">Disulfide bond</keyword>
<dbReference type="PANTHER" id="PTHR11407:SF63">
    <property type="entry name" value="LYSOZYME C"/>
    <property type="match status" value="1"/>
</dbReference>
<keyword evidence="4" id="KW-0929">Antimicrobial</keyword>
<dbReference type="Pfam" id="PF00062">
    <property type="entry name" value="Lys"/>
    <property type="match status" value="1"/>
</dbReference>
<dbReference type="RefSeq" id="XP_026497725.1">
    <property type="nucleotide sequence ID" value="XM_026641940.2"/>
</dbReference>
<evidence type="ECO:0000256" key="8">
    <source>
        <dbReference type="ARBA" id="ARBA00023295"/>
    </source>
</evidence>
<evidence type="ECO:0000256" key="1">
    <source>
        <dbReference type="ARBA" id="ARBA00000632"/>
    </source>
</evidence>
<gene>
    <name evidence="14" type="primary">LOC113401867</name>
</gene>
<dbReference type="PROSITE" id="PS51348">
    <property type="entry name" value="GLYCOSYL_HYDROL_F22_2"/>
    <property type="match status" value="1"/>
</dbReference>
<evidence type="ECO:0000313" key="13">
    <source>
        <dbReference type="Proteomes" id="UP001652626"/>
    </source>
</evidence>
<dbReference type="OrthoDB" id="17373at2759"/>
<evidence type="ECO:0000256" key="5">
    <source>
        <dbReference type="ARBA" id="ARBA00022638"/>
    </source>
</evidence>
<evidence type="ECO:0000256" key="7">
    <source>
        <dbReference type="ARBA" id="ARBA00023157"/>
    </source>
</evidence>
<dbReference type="SMART" id="SM00263">
    <property type="entry name" value="LYZ1"/>
    <property type="match status" value="1"/>
</dbReference>
<comment type="similarity">
    <text evidence="10">Belongs to the glycosyl hydrolase 22 family.</text>
</comment>
<evidence type="ECO:0000256" key="2">
    <source>
        <dbReference type="ARBA" id="ARBA00012732"/>
    </source>
</evidence>
<dbReference type="PANTHER" id="PTHR11407">
    <property type="entry name" value="LYSOZYME C"/>
    <property type="match status" value="1"/>
</dbReference>
<dbReference type="Proteomes" id="UP001652626">
    <property type="component" value="Chromosome 23"/>
</dbReference>
<name>A0A8B8IKU7_VANTA</name>
<keyword evidence="8" id="KW-0326">Glycosidase</keyword>
<proteinExistence type="inferred from homology"/>
<feature type="chain" id="PRO_5034258960" description="Lysozyme" evidence="11">
    <location>
        <begin position="20"/>
        <end position="183"/>
    </location>
</feature>
<reference evidence="14" key="1">
    <citation type="submission" date="2025-08" db="UniProtKB">
        <authorList>
            <consortium name="RefSeq"/>
        </authorList>
    </citation>
    <scope>IDENTIFICATION</scope>
    <source>
        <tissue evidence="14">Whole body</tissue>
    </source>
</reference>
<protein>
    <recommendedName>
        <fullName evidence="3">Lysozyme</fullName>
        <ecNumber evidence="2">3.2.1.17</ecNumber>
    </recommendedName>
    <alternativeName>
        <fullName evidence="9">1,4-beta-N-acetylmuramidase</fullName>
    </alternativeName>
</protein>
<dbReference type="Gene3D" id="1.10.530.10">
    <property type="match status" value="1"/>
</dbReference>
<dbReference type="GO" id="GO:0003796">
    <property type="term" value="F:lysozyme activity"/>
    <property type="evidence" value="ECO:0007669"/>
    <property type="project" value="UniProtKB-EC"/>
</dbReference>
<evidence type="ECO:0000256" key="11">
    <source>
        <dbReference type="SAM" id="SignalP"/>
    </source>
</evidence>
<evidence type="ECO:0000256" key="4">
    <source>
        <dbReference type="ARBA" id="ARBA00022529"/>
    </source>
</evidence>
<comment type="catalytic activity">
    <reaction evidence="1">
        <text>Hydrolysis of (1-&gt;4)-beta-linkages between N-acetylmuramic acid and N-acetyl-D-glucosamine residues in a peptidoglycan and between N-acetyl-D-glucosamine residues in chitodextrins.</text>
        <dbReference type="EC" id="3.2.1.17"/>
    </reaction>
</comment>
<keyword evidence="6" id="KW-0378">Hydrolase</keyword>
<feature type="domain" description="Glycosyl hydrolases family 22 (GH22)" evidence="12">
    <location>
        <begin position="90"/>
        <end position="108"/>
    </location>
</feature>
<feature type="signal peptide" evidence="11">
    <location>
        <begin position="1"/>
        <end position="19"/>
    </location>
</feature>
<dbReference type="PROSITE" id="PS00128">
    <property type="entry name" value="GLYCOSYL_HYDROL_F22_1"/>
    <property type="match status" value="1"/>
</dbReference>
<evidence type="ECO:0000256" key="9">
    <source>
        <dbReference type="ARBA" id="ARBA00031262"/>
    </source>
</evidence>
<accession>A0A8B8IKU7</accession>
<evidence type="ECO:0000256" key="3">
    <source>
        <dbReference type="ARBA" id="ARBA00020438"/>
    </source>
</evidence>
<sequence length="183" mass="21253">MRYACFVIVTCIIFSLVCCKIFETRCKLVRELVKVGIPQHLFLGQWVCLIEKVSNRDTKAFVVTPSGKKFYGLYQIPSRWCREGKKGGDCNIACESLLDDDIRDDTACAVNIFHEEGFKYWTQWTNRCKNDNHITTEIYKCPDLMSRRSNPESPLQSENLRVKRKLSRVGMERSRASSYYGLQ</sequence>
<dbReference type="GeneID" id="113401867"/>
<keyword evidence="11" id="KW-0732">Signal</keyword>
<evidence type="ECO:0000256" key="10">
    <source>
        <dbReference type="RuleBase" id="RU004440"/>
    </source>
</evidence>
<dbReference type="AlphaFoldDB" id="A0A8B8IKU7"/>
<dbReference type="SUPFAM" id="SSF53955">
    <property type="entry name" value="Lysozyme-like"/>
    <property type="match status" value="1"/>
</dbReference>
<evidence type="ECO:0000259" key="12">
    <source>
        <dbReference type="PROSITE" id="PS00128"/>
    </source>
</evidence>
<dbReference type="GO" id="GO:0031640">
    <property type="term" value="P:killing of cells of another organism"/>
    <property type="evidence" value="ECO:0007669"/>
    <property type="project" value="UniProtKB-KW"/>
</dbReference>
<evidence type="ECO:0000256" key="6">
    <source>
        <dbReference type="ARBA" id="ARBA00022801"/>
    </source>
</evidence>
<keyword evidence="5" id="KW-0081">Bacteriolytic enzyme</keyword>
<keyword evidence="13" id="KW-1185">Reference proteome</keyword>
<dbReference type="EC" id="3.2.1.17" evidence="2"/>
<dbReference type="InterPro" id="IPR023346">
    <property type="entry name" value="Lysozyme-like_dom_sf"/>
</dbReference>